<feature type="transmembrane region" description="Helical" evidence="2">
    <location>
        <begin position="209"/>
        <end position="228"/>
    </location>
</feature>
<evidence type="ECO:0000259" key="3">
    <source>
        <dbReference type="PROSITE" id="PS50943"/>
    </source>
</evidence>
<keyword evidence="2" id="KW-1133">Transmembrane helix</keyword>
<reference evidence="4 5" key="1">
    <citation type="submission" date="2016-11" db="EMBL/GenBank/DDBJ databases">
        <authorList>
            <person name="Jaros S."/>
            <person name="Januszkiewicz K."/>
            <person name="Wedrychowicz H."/>
        </authorList>
    </citation>
    <scope>NUCLEOTIDE SEQUENCE [LARGE SCALE GENOMIC DNA]</scope>
    <source>
        <strain evidence="4 5">DSM 15480</strain>
    </source>
</reference>
<name>A0A1M6WKJ8_9FIRM</name>
<dbReference type="PROSITE" id="PS50943">
    <property type="entry name" value="HTH_CROC1"/>
    <property type="match status" value="1"/>
</dbReference>
<dbReference type="InterPro" id="IPR010982">
    <property type="entry name" value="Lambda_DNA-bd_dom_sf"/>
</dbReference>
<dbReference type="EMBL" id="FQZY01000114">
    <property type="protein sequence ID" value="SHK94323.1"/>
    <property type="molecule type" value="Genomic_DNA"/>
</dbReference>
<dbReference type="STRING" id="1121950.SAMN02745243_04045"/>
<feature type="transmembrane region" description="Helical" evidence="2">
    <location>
        <begin position="176"/>
        <end position="197"/>
    </location>
</feature>
<dbReference type="PANTHER" id="PTHR46558">
    <property type="entry name" value="TRACRIPTIONAL REGULATORY PROTEIN-RELATED-RELATED"/>
    <property type="match status" value="1"/>
</dbReference>
<dbReference type="Pfam" id="PF01381">
    <property type="entry name" value="HTH_3"/>
    <property type="match status" value="1"/>
</dbReference>
<dbReference type="OrthoDB" id="9801008at2"/>
<dbReference type="CDD" id="cd00093">
    <property type="entry name" value="HTH_XRE"/>
    <property type="match status" value="1"/>
</dbReference>
<keyword evidence="2" id="KW-0472">Membrane</keyword>
<organism evidence="4 5">
    <name type="scientific">Hespellia stercorisuis DSM 15480</name>
    <dbReference type="NCBI Taxonomy" id="1121950"/>
    <lineage>
        <taxon>Bacteria</taxon>
        <taxon>Bacillati</taxon>
        <taxon>Bacillota</taxon>
        <taxon>Clostridia</taxon>
        <taxon>Lachnospirales</taxon>
        <taxon>Lachnospiraceae</taxon>
        <taxon>Hespellia</taxon>
    </lineage>
</organism>
<dbReference type="SUPFAM" id="SSF47413">
    <property type="entry name" value="lambda repressor-like DNA-binding domains"/>
    <property type="match status" value="1"/>
</dbReference>
<evidence type="ECO:0000256" key="1">
    <source>
        <dbReference type="ARBA" id="ARBA00023125"/>
    </source>
</evidence>
<sequence>MNLGEKIFKLRKEKGLSQENLAEQLGTTRQAISKWENNQGFPETEKILQLSNIFEVSTDFLLKDEKSEKNANEKGYYVSREMAKGYIANEKRMSRYIGIGFMFWALAGIPYVMFSTSTISRYLGIAICGVIGIISIVLAIFSEQPQYKVLKQEPFLFDYDYLKELTNEYAMNKKKYVAVAIPCITLFVVGFIILVLTANKNSIWIWSEYHSFVFWGFAIGLFGFVYSLSVMEAYELLVYNEKYSTSFFFKIKQKIKEKINDL</sequence>
<dbReference type="InterPro" id="IPR001387">
    <property type="entry name" value="Cro/C1-type_HTH"/>
</dbReference>
<protein>
    <submittedName>
        <fullName evidence="4">Helix-turn-helix domain-containing protein</fullName>
    </submittedName>
</protein>
<dbReference type="SMART" id="SM00530">
    <property type="entry name" value="HTH_XRE"/>
    <property type="match status" value="1"/>
</dbReference>
<feature type="transmembrane region" description="Helical" evidence="2">
    <location>
        <begin position="119"/>
        <end position="141"/>
    </location>
</feature>
<accession>A0A1M6WKJ8</accession>
<evidence type="ECO:0000313" key="4">
    <source>
        <dbReference type="EMBL" id="SHK94323.1"/>
    </source>
</evidence>
<dbReference type="PANTHER" id="PTHR46558:SF13">
    <property type="entry name" value="HTH-TYPE TRANSCRIPTIONAL REGULATOR IMMR"/>
    <property type="match status" value="1"/>
</dbReference>
<keyword evidence="2" id="KW-0812">Transmembrane</keyword>
<gene>
    <name evidence="4" type="ORF">SAMN02745243_04045</name>
</gene>
<keyword evidence="5" id="KW-1185">Reference proteome</keyword>
<dbReference type="Gene3D" id="1.10.260.40">
    <property type="entry name" value="lambda repressor-like DNA-binding domains"/>
    <property type="match status" value="1"/>
</dbReference>
<dbReference type="AlphaFoldDB" id="A0A1M6WKJ8"/>
<proteinExistence type="predicted"/>
<evidence type="ECO:0000313" key="5">
    <source>
        <dbReference type="Proteomes" id="UP000184301"/>
    </source>
</evidence>
<keyword evidence="1" id="KW-0238">DNA-binding</keyword>
<feature type="domain" description="HTH cro/C1-type" evidence="3">
    <location>
        <begin position="9"/>
        <end position="61"/>
    </location>
</feature>
<feature type="transmembrane region" description="Helical" evidence="2">
    <location>
        <begin position="96"/>
        <end position="113"/>
    </location>
</feature>
<evidence type="ECO:0000256" key="2">
    <source>
        <dbReference type="SAM" id="Phobius"/>
    </source>
</evidence>
<dbReference type="RefSeq" id="WP_073113279.1">
    <property type="nucleotide sequence ID" value="NZ_FQZY01000114.1"/>
</dbReference>
<dbReference type="GO" id="GO:0003677">
    <property type="term" value="F:DNA binding"/>
    <property type="evidence" value="ECO:0007669"/>
    <property type="project" value="UniProtKB-KW"/>
</dbReference>
<dbReference type="Proteomes" id="UP000184301">
    <property type="component" value="Unassembled WGS sequence"/>
</dbReference>